<protein>
    <submittedName>
        <fullName evidence="1">Uncharacterized protein</fullName>
    </submittedName>
</protein>
<dbReference type="InterPro" id="IPR050784">
    <property type="entry name" value="IAP"/>
</dbReference>
<dbReference type="InterPro" id="IPR001370">
    <property type="entry name" value="BIR_rpt"/>
</dbReference>
<dbReference type="GO" id="GO:0051726">
    <property type="term" value="P:regulation of cell cycle"/>
    <property type="evidence" value="ECO:0007669"/>
    <property type="project" value="TreeGrafter"/>
</dbReference>
<proteinExistence type="predicted"/>
<evidence type="ECO:0000313" key="2">
    <source>
        <dbReference type="EMBL" id="VDI32607.1"/>
    </source>
</evidence>
<dbReference type="OrthoDB" id="6063402at2759"/>
<dbReference type="CDD" id="cd00022">
    <property type="entry name" value="BIR"/>
    <property type="match status" value="1"/>
</dbReference>
<dbReference type="SUPFAM" id="SSF57924">
    <property type="entry name" value="Inhibitor of apoptosis (IAP) repeat"/>
    <property type="match status" value="1"/>
</dbReference>
<name>A0A8B6C8N2_MYTGA</name>
<dbReference type="Proteomes" id="UP000596742">
    <property type="component" value="Unassembled WGS sequence"/>
</dbReference>
<dbReference type="GO" id="GO:0005634">
    <property type="term" value="C:nucleus"/>
    <property type="evidence" value="ECO:0007669"/>
    <property type="project" value="TreeGrafter"/>
</dbReference>
<dbReference type="PANTHER" id="PTHR10044">
    <property type="entry name" value="INHIBITOR OF APOPTOSIS"/>
    <property type="match status" value="1"/>
</dbReference>
<dbReference type="GO" id="GO:0005737">
    <property type="term" value="C:cytoplasm"/>
    <property type="evidence" value="ECO:0007669"/>
    <property type="project" value="TreeGrafter"/>
</dbReference>
<dbReference type="EMBL" id="UYJE01004933">
    <property type="protein sequence ID" value="VDI32607.1"/>
    <property type="molecule type" value="Genomic_DNA"/>
</dbReference>
<reference evidence="1" key="1">
    <citation type="submission" date="2018-11" db="EMBL/GenBank/DDBJ databases">
        <authorList>
            <person name="Alioto T."/>
            <person name="Alioto T."/>
        </authorList>
    </citation>
    <scope>NUCLEOTIDE SEQUENCE</scope>
</reference>
<evidence type="ECO:0000313" key="1">
    <source>
        <dbReference type="EMBL" id="VDI01122.1"/>
    </source>
</evidence>
<dbReference type="EMBL" id="UYJE01001312">
    <property type="protein sequence ID" value="VDI01122.1"/>
    <property type="molecule type" value="Genomic_DNA"/>
</dbReference>
<dbReference type="Pfam" id="PF00653">
    <property type="entry name" value="BIR"/>
    <property type="match status" value="1"/>
</dbReference>
<keyword evidence="3" id="KW-1185">Reference proteome</keyword>
<organism evidence="1 3">
    <name type="scientific">Mytilus galloprovincialis</name>
    <name type="common">Mediterranean mussel</name>
    <dbReference type="NCBI Taxonomy" id="29158"/>
    <lineage>
        <taxon>Eukaryota</taxon>
        <taxon>Metazoa</taxon>
        <taxon>Spiralia</taxon>
        <taxon>Lophotrochozoa</taxon>
        <taxon>Mollusca</taxon>
        <taxon>Bivalvia</taxon>
        <taxon>Autobranchia</taxon>
        <taxon>Pteriomorphia</taxon>
        <taxon>Mytilida</taxon>
        <taxon>Mytiloidea</taxon>
        <taxon>Mytilidae</taxon>
        <taxon>Mytilinae</taxon>
        <taxon>Mytilus</taxon>
    </lineage>
</organism>
<gene>
    <name evidence="2" type="ORF">MGAL_10B041990</name>
    <name evidence="1" type="ORF">MGAL_10B069421</name>
</gene>
<evidence type="ECO:0000313" key="3">
    <source>
        <dbReference type="Proteomes" id="UP000596742"/>
    </source>
</evidence>
<dbReference type="SMART" id="SM00238">
    <property type="entry name" value="BIR"/>
    <property type="match status" value="1"/>
</dbReference>
<accession>A0A8B6C8N2</accession>
<dbReference type="AlphaFoldDB" id="A0A8B6C8N2"/>
<comment type="caution">
    <text evidence="1">The sequence shown here is derived from an EMBL/GenBank/DDBJ whole genome shotgun (WGS) entry which is preliminary data.</text>
</comment>
<dbReference type="Gene3D" id="1.10.1170.10">
    <property type="entry name" value="Inhibitor Of Apoptosis Protein (2mihbC-IAP-1), Chain A"/>
    <property type="match status" value="1"/>
</dbReference>
<dbReference type="PANTHER" id="PTHR10044:SF139">
    <property type="entry name" value="DEATH-ASSOCIATED INHIBITOR OF APOPTOSIS 2"/>
    <property type="match status" value="1"/>
</dbReference>
<dbReference type="PROSITE" id="PS50143">
    <property type="entry name" value="BIR_REPEAT_2"/>
    <property type="match status" value="1"/>
</dbReference>
<sequence length="106" mass="12804">MDVESDTLSLNMFRFKPFRSDMLYYLSREQTYENWPKQMIQKPNELIQNGFYYTNIGDRVTCFYCGVTLKQWTKYDTVETEHLKWEPNCLYAKMVSSKVLNFDVTH</sequence>